<sequence length="80" mass="8633">MATLGASNRFKGLAAGSRRFGGWFYVKSNHAGDVQQVVVCESAIDTLSYAVLHPTRHKTLYVSTDGAGNAPGEQLRQIPR</sequence>
<organism evidence="1 2">
    <name type="scientific">Myxacorys almedinensis A</name>
    <dbReference type="NCBI Taxonomy" id="2690445"/>
    <lineage>
        <taxon>Bacteria</taxon>
        <taxon>Bacillati</taxon>
        <taxon>Cyanobacteriota</taxon>
        <taxon>Cyanophyceae</taxon>
        <taxon>Leptolyngbyales</taxon>
        <taxon>Leptolyngbyaceae</taxon>
        <taxon>Myxacorys</taxon>
        <taxon>Myxacorys almedinensis</taxon>
    </lineage>
</organism>
<evidence type="ECO:0000313" key="1">
    <source>
        <dbReference type="EMBL" id="NDJ16423.1"/>
    </source>
</evidence>
<dbReference type="RefSeq" id="WP_162421934.1">
    <property type="nucleotide sequence ID" value="NZ_WVIE01000003.1"/>
</dbReference>
<name>A0A8J7Z4S6_9CYAN</name>
<evidence type="ECO:0000313" key="2">
    <source>
        <dbReference type="Proteomes" id="UP000646053"/>
    </source>
</evidence>
<dbReference type="AlphaFoldDB" id="A0A8J7Z4S6"/>
<protein>
    <submittedName>
        <fullName evidence="1">Uncharacterized protein</fullName>
    </submittedName>
</protein>
<reference evidence="1" key="1">
    <citation type="submission" date="2019-12" db="EMBL/GenBank/DDBJ databases">
        <title>High-Quality draft genome sequences of three cyanobacteria isolated from the limestone walls of the Old Cathedral of Coimbra.</title>
        <authorList>
            <person name="Tiago I."/>
            <person name="Soares F."/>
            <person name="Portugal A."/>
        </authorList>
    </citation>
    <scope>NUCLEOTIDE SEQUENCE</scope>
    <source>
        <strain evidence="1">A</strain>
    </source>
</reference>
<proteinExistence type="predicted"/>
<accession>A0A8J7Z4S6</accession>
<dbReference type="EMBL" id="WVIE01000003">
    <property type="protein sequence ID" value="NDJ16423.1"/>
    <property type="molecule type" value="Genomic_DNA"/>
</dbReference>
<gene>
    <name evidence="1" type="ORF">GS601_03800</name>
</gene>
<dbReference type="Proteomes" id="UP000646053">
    <property type="component" value="Unassembled WGS sequence"/>
</dbReference>
<keyword evidence="2" id="KW-1185">Reference proteome</keyword>
<comment type="caution">
    <text evidence="1">The sequence shown here is derived from an EMBL/GenBank/DDBJ whole genome shotgun (WGS) entry which is preliminary data.</text>
</comment>